<evidence type="ECO:0000313" key="3">
    <source>
        <dbReference type="EMBL" id="PWI28666.1"/>
    </source>
</evidence>
<evidence type="ECO:0000256" key="1">
    <source>
        <dbReference type="SAM" id="MobiDB-lite"/>
    </source>
</evidence>
<reference evidence="3 4" key="1">
    <citation type="submission" date="2018-05" db="EMBL/GenBank/DDBJ databases">
        <title>Draft Genome Sequence of Arthrobacter cumminsii IME1328, Isolated from a Patient Who Suffered from Foot Ulcers in China.</title>
        <authorList>
            <person name="Li M."/>
            <person name="Jiang Z."/>
            <person name="Sun Q."/>
            <person name="Tong Y."/>
        </authorList>
    </citation>
    <scope>NUCLEOTIDE SEQUENCE [LARGE SCALE GENOMIC DNA]</scope>
    <source>
        <strain evidence="3 4">IME1328</strain>
    </source>
</reference>
<dbReference type="Proteomes" id="UP000245514">
    <property type="component" value="Unassembled WGS sequence"/>
</dbReference>
<keyword evidence="4" id="KW-1185">Reference proteome</keyword>
<protein>
    <submittedName>
        <fullName evidence="3">Uncharacterized protein</fullName>
    </submittedName>
</protein>
<name>A0ABX5L717_9MICC</name>
<evidence type="ECO:0000256" key="2">
    <source>
        <dbReference type="SAM" id="Phobius"/>
    </source>
</evidence>
<feature type="transmembrane region" description="Helical" evidence="2">
    <location>
        <begin position="6"/>
        <end position="26"/>
    </location>
</feature>
<keyword evidence="2" id="KW-0472">Membrane</keyword>
<keyword evidence="2" id="KW-1133">Transmembrane helix</keyword>
<evidence type="ECO:0000313" key="4">
    <source>
        <dbReference type="Proteomes" id="UP000245514"/>
    </source>
</evidence>
<sequence>MNWFMWTLLWLALSLGLIAMLAWGVLHLWRKFRASMVDVAQAGDKVADALQTEADEVPSLPAEDRHGTPVGWDATFADPTVVRAGRAIKRDERVEARRKRRIDMLWATGRPRRWGDIHDNDEADMDGTAVADEPRGV</sequence>
<gene>
    <name evidence="3" type="ORF">CAY35_00970</name>
</gene>
<proteinExistence type="predicted"/>
<accession>A0ABX5L717</accession>
<dbReference type="EMBL" id="QFWG01000001">
    <property type="protein sequence ID" value="PWI28666.1"/>
    <property type="molecule type" value="Genomic_DNA"/>
</dbReference>
<organism evidence="3 4">
    <name type="scientific">Pseudoglutamicibacter cumminsii</name>
    <dbReference type="NCBI Taxonomy" id="156979"/>
    <lineage>
        <taxon>Bacteria</taxon>
        <taxon>Bacillati</taxon>
        <taxon>Actinomycetota</taxon>
        <taxon>Actinomycetes</taxon>
        <taxon>Micrococcales</taxon>
        <taxon>Micrococcaceae</taxon>
        <taxon>Pseudoglutamicibacter</taxon>
    </lineage>
</organism>
<keyword evidence="2" id="KW-0812">Transmembrane</keyword>
<comment type="caution">
    <text evidence="3">The sequence shown here is derived from an EMBL/GenBank/DDBJ whole genome shotgun (WGS) entry which is preliminary data.</text>
</comment>
<feature type="region of interest" description="Disordered" evidence="1">
    <location>
        <begin position="116"/>
        <end position="137"/>
    </location>
</feature>